<dbReference type="PANTHER" id="PTHR42853">
    <property type="entry name" value="ACETYL-COENZYME A CARBOXYLASE CARBOXYL TRANSFERASE SUBUNIT ALPHA"/>
    <property type="match status" value="1"/>
</dbReference>
<evidence type="ECO:0000256" key="8">
    <source>
        <dbReference type="ARBA" id="ARBA00023160"/>
    </source>
</evidence>
<evidence type="ECO:0000256" key="2">
    <source>
        <dbReference type="ARBA" id="ARBA00022516"/>
    </source>
</evidence>
<keyword evidence="4 11" id="KW-0547">Nucleotide-binding</keyword>
<accession>A0A7X5BKY3</accession>
<dbReference type="NCBIfam" id="TIGR00513">
    <property type="entry name" value="accA"/>
    <property type="match status" value="1"/>
</dbReference>
<dbReference type="EMBL" id="WXWW01000158">
    <property type="protein sequence ID" value="NAW65588.1"/>
    <property type="molecule type" value="Genomic_DNA"/>
</dbReference>
<sequence length="319" mass="35265">MSLNFLDFEQPIAELEAKIEALRDVSHRDKSASVDLDKEIAQLEQKSLELTKKIFGDLGAWQVAQLARHPQRPYTLDYIEHIFTEFDPLAGDRAFADDKALIGGIARLDGRPVMVIGHQKGRETREKVLRNFGMPKPEGYRKALRLMKMAERFRMPIITFIDTAGAYPGVGAEERGQSEAIAMNLKVMAGLNVPVICNVVGEGGSGGALAIGVGDCVNMLQYSTYSVISPEGCASILWRDSDKAPQAAEAMGMTANRLKELGLIDNIIEEPLGGAHRDVPAMASRIKQQLLNTLNDLEGLDDESLRERRYQRLLSYGYC</sequence>
<dbReference type="InterPro" id="IPR011763">
    <property type="entry name" value="COA_CT_C"/>
</dbReference>
<dbReference type="Gene3D" id="3.90.226.10">
    <property type="entry name" value="2-enoyl-CoA Hydratase, Chain A, domain 1"/>
    <property type="match status" value="1"/>
</dbReference>
<evidence type="ECO:0000256" key="6">
    <source>
        <dbReference type="ARBA" id="ARBA00022840"/>
    </source>
</evidence>
<dbReference type="FunFam" id="3.90.226.10:FF:000008">
    <property type="entry name" value="Acetyl-coenzyme A carboxylase carboxyl transferase subunit alpha"/>
    <property type="match status" value="1"/>
</dbReference>
<dbReference type="InterPro" id="IPR001095">
    <property type="entry name" value="Acetyl_CoA_COase_a_su"/>
</dbReference>
<comment type="subcellular location">
    <subcellularLocation>
        <location evidence="11">Cytoplasm</location>
    </subcellularLocation>
</comment>
<evidence type="ECO:0000256" key="3">
    <source>
        <dbReference type="ARBA" id="ARBA00022679"/>
    </source>
</evidence>
<reference evidence="12 13" key="1">
    <citation type="submission" date="2017-05" db="EMBL/GenBank/DDBJ databases">
        <title>High clonality and local adaptation shapes Vibrionaceae linages within an endangered oasis.</title>
        <authorList>
            <person name="Vazquez-Rosas-Landa M."/>
        </authorList>
    </citation>
    <scope>NUCLEOTIDE SEQUENCE [LARGE SCALE GENOMIC DNA]</scope>
    <source>
        <strain evidence="12 13">P46_P4S1P180</strain>
    </source>
</reference>
<dbReference type="PROSITE" id="PS50989">
    <property type="entry name" value="COA_CT_CTER"/>
    <property type="match status" value="1"/>
</dbReference>
<proteinExistence type="inferred from homology"/>
<organism evidence="12 13">
    <name type="scientific">Photobacterium halotolerans</name>
    <dbReference type="NCBI Taxonomy" id="265726"/>
    <lineage>
        <taxon>Bacteria</taxon>
        <taxon>Pseudomonadati</taxon>
        <taxon>Pseudomonadota</taxon>
        <taxon>Gammaproteobacteria</taxon>
        <taxon>Vibrionales</taxon>
        <taxon>Vibrionaceae</taxon>
        <taxon>Photobacterium</taxon>
    </lineage>
</organism>
<evidence type="ECO:0000313" key="13">
    <source>
        <dbReference type="Proteomes" id="UP000465712"/>
    </source>
</evidence>
<dbReference type="UniPathway" id="UPA00655">
    <property type="reaction ID" value="UER00711"/>
</dbReference>
<evidence type="ECO:0000256" key="7">
    <source>
        <dbReference type="ARBA" id="ARBA00023098"/>
    </source>
</evidence>
<comment type="subunit">
    <text evidence="11">Acetyl-CoA carboxylase is a heterohexamer composed of biotin carboxyl carrier protein (AccB), biotin carboxylase (AccC) and two subunits each of ACCase subunit alpha (AccA) and ACCase subunit beta (AccD).</text>
</comment>
<gene>
    <name evidence="11 12" type="primary">accA</name>
    <name evidence="12" type="ORF">CAG72_10200</name>
</gene>
<comment type="catalytic activity">
    <reaction evidence="9 11">
        <text>N(6)-carboxybiotinyl-L-lysyl-[protein] + acetyl-CoA = N(6)-biotinyl-L-lysyl-[protein] + malonyl-CoA</text>
        <dbReference type="Rhea" id="RHEA:54728"/>
        <dbReference type="Rhea" id="RHEA-COMP:10505"/>
        <dbReference type="Rhea" id="RHEA-COMP:10506"/>
        <dbReference type="ChEBI" id="CHEBI:57288"/>
        <dbReference type="ChEBI" id="CHEBI:57384"/>
        <dbReference type="ChEBI" id="CHEBI:83144"/>
        <dbReference type="ChEBI" id="CHEBI:83145"/>
        <dbReference type="EC" id="2.1.3.15"/>
    </reaction>
</comment>
<dbReference type="GO" id="GO:0003989">
    <property type="term" value="F:acetyl-CoA carboxylase activity"/>
    <property type="evidence" value="ECO:0007669"/>
    <property type="project" value="InterPro"/>
</dbReference>
<evidence type="ECO:0000256" key="9">
    <source>
        <dbReference type="ARBA" id="ARBA00049152"/>
    </source>
</evidence>
<dbReference type="GO" id="GO:0005524">
    <property type="term" value="F:ATP binding"/>
    <property type="evidence" value="ECO:0007669"/>
    <property type="project" value="UniProtKB-KW"/>
</dbReference>
<dbReference type="HAMAP" id="MF_00823">
    <property type="entry name" value="AcetylCoA_CT_alpha"/>
    <property type="match status" value="1"/>
</dbReference>
<keyword evidence="6 11" id="KW-0067">ATP-binding</keyword>
<comment type="similarity">
    <text evidence="11">Belongs to the AccA family.</text>
</comment>
<dbReference type="AlphaFoldDB" id="A0A7X5BKY3"/>
<keyword evidence="8 11" id="KW-0275">Fatty acid biosynthesis</keyword>
<dbReference type="NCBIfam" id="NF004344">
    <property type="entry name" value="PRK05724.1"/>
    <property type="match status" value="1"/>
</dbReference>
<evidence type="ECO:0000313" key="12">
    <source>
        <dbReference type="EMBL" id="NAW65588.1"/>
    </source>
</evidence>
<evidence type="ECO:0000256" key="11">
    <source>
        <dbReference type="HAMAP-Rule" id="MF_00823"/>
    </source>
</evidence>
<dbReference type="Pfam" id="PF03255">
    <property type="entry name" value="ACCA"/>
    <property type="match status" value="1"/>
</dbReference>
<comment type="function">
    <text evidence="10 11">Component of the acetyl coenzyme A carboxylase (ACC) complex. First, biotin carboxylase catalyzes the carboxylation of biotin on its carrier protein (BCCP) and then the CO(2) group is transferred by the carboxyltransferase to acetyl-CoA to form malonyl-CoA.</text>
</comment>
<keyword evidence="2 11" id="KW-0444">Lipid biosynthesis</keyword>
<comment type="pathway">
    <text evidence="1 11">Lipid metabolism; malonyl-CoA biosynthesis; malonyl-CoA from acetyl-CoA: step 1/1.</text>
</comment>
<protein>
    <recommendedName>
        <fullName evidence="11">Acetyl-coenzyme A carboxylase carboxyl transferase subunit alpha</fullName>
        <shortName evidence="11">ACCase subunit alpha</shortName>
        <shortName evidence="11">Acetyl-CoA carboxylase carboxyltransferase subunit alpha</shortName>
        <ecNumber evidence="11">2.1.3.15</ecNumber>
    </recommendedName>
</protein>
<dbReference type="SUPFAM" id="SSF52096">
    <property type="entry name" value="ClpP/crotonase"/>
    <property type="match status" value="1"/>
</dbReference>
<dbReference type="Proteomes" id="UP000465712">
    <property type="component" value="Unassembled WGS sequence"/>
</dbReference>
<dbReference type="GO" id="GO:0016743">
    <property type="term" value="F:carboxyl- or carbamoyltransferase activity"/>
    <property type="evidence" value="ECO:0007669"/>
    <property type="project" value="UniProtKB-UniRule"/>
</dbReference>
<dbReference type="InterPro" id="IPR029045">
    <property type="entry name" value="ClpP/crotonase-like_dom_sf"/>
</dbReference>
<comment type="caution">
    <text evidence="12">The sequence shown here is derived from an EMBL/GenBank/DDBJ whole genome shotgun (WGS) entry which is preliminary data.</text>
</comment>
<dbReference type="PRINTS" id="PR01069">
    <property type="entry name" value="ACCCTRFRASEA"/>
</dbReference>
<keyword evidence="11" id="KW-0963">Cytoplasm</keyword>
<keyword evidence="5 11" id="KW-0276">Fatty acid metabolism</keyword>
<evidence type="ECO:0000256" key="1">
    <source>
        <dbReference type="ARBA" id="ARBA00004956"/>
    </source>
</evidence>
<dbReference type="NCBIfam" id="NF041504">
    <property type="entry name" value="AccA_sub"/>
    <property type="match status" value="1"/>
</dbReference>
<dbReference type="RefSeq" id="WP_027251679.1">
    <property type="nucleotide sequence ID" value="NZ_WXWU01000014.1"/>
</dbReference>
<dbReference type="GO" id="GO:0009317">
    <property type="term" value="C:acetyl-CoA carboxylase complex"/>
    <property type="evidence" value="ECO:0007669"/>
    <property type="project" value="InterPro"/>
</dbReference>
<evidence type="ECO:0000256" key="5">
    <source>
        <dbReference type="ARBA" id="ARBA00022832"/>
    </source>
</evidence>
<dbReference type="GO" id="GO:2001295">
    <property type="term" value="P:malonyl-CoA biosynthetic process"/>
    <property type="evidence" value="ECO:0007669"/>
    <property type="project" value="UniProtKB-UniRule"/>
</dbReference>
<keyword evidence="3 11" id="KW-0808">Transferase</keyword>
<keyword evidence="7 11" id="KW-0443">Lipid metabolism</keyword>
<name>A0A7X5BKY3_9GAMM</name>
<dbReference type="PANTHER" id="PTHR42853:SF3">
    <property type="entry name" value="ACETYL-COENZYME A CARBOXYLASE CARBOXYL TRANSFERASE SUBUNIT ALPHA, CHLOROPLASTIC"/>
    <property type="match status" value="1"/>
</dbReference>
<dbReference type="EC" id="2.1.3.15" evidence="11"/>
<dbReference type="GO" id="GO:0006633">
    <property type="term" value="P:fatty acid biosynthetic process"/>
    <property type="evidence" value="ECO:0007669"/>
    <property type="project" value="UniProtKB-KW"/>
</dbReference>
<evidence type="ECO:0000256" key="10">
    <source>
        <dbReference type="ARBA" id="ARBA00058482"/>
    </source>
</evidence>
<dbReference type="OrthoDB" id="9808023at2"/>
<evidence type="ECO:0000256" key="4">
    <source>
        <dbReference type="ARBA" id="ARBA00022741"/>
    </source>
</evidence>